<dbReference type="EMBL" id="LAZR01055985">
    <property type="protein sequence ID" value="KKK75165.1"/>
    <property type="molecule type" value="Genomic_DNA"/>
</dbReference>
<dbReference type="Pfam" id="PF00932">
    <property type="entry name" value="LTD"/>
    <property type="match status" value="1"/>
</dbReference>
<feature type="non-terminal residue" evidence="2">
    <location>
        <position position="391"/>
    </location>
</feature>
<dbReference type="InterPro" id="IPR036415">
    <property type="entry name" value="Lamin_tail_dom_sf"/>
</dbReference>
<dbReference type="AlphaFoldDB" id="A0A0F8YN47"/>
<reference evidence="2" key="1">
    <citation type="journal article" date="2015" name="Nature">
        <title>Complex archaea that bridge the gap between prokaryotes and eukaryotes.</title>
        <authorList>
            <person name="Spang A."/>
            <person name="Saw J.H."/>
            <person name="Jorgensen S.L."/>
            <person name="Zaremba-Niedzwiedzka K."/>
            <person name="Martijn J."/>
            <person name="Lind A.E."/>
            <person name="van Eijk R."/>
            <person name="Schleper C."/>
            <person name="Guy L."/>
            <person name="Ettema T.J."/>
        </authorList>
    </citation>
    <scope>NUCLEOTIDE SEQUENCE</scope>
</reference>
<proteinExistence type="predicted"/>
<evidence type="ECO:0000259" key="1">
    <source>
        <dbReference type="PROSITE" id="PS51841"/>
    </source>
</evidence>
<feature type="non-terminal residue" evidence="2">
    <location>
        <position position="1"/>
    </location>
</feature>
<accession>A0A0F8YN47</accession>
<evidence type="ECO:0000313" key="2">
    <source>
        <dbReference type="EMBL" id="KKK75165.1"/>
    </source>
</evidence>
<organism evidence="2">
    <name type="scientific">marine sediment metagenome</name>
    <dbReference type="NCBI Taxonomy" id="412755"/>
    <lineage>
        <taxon>unclassified sequences</taxon>
        <taxon>metagenomes</taxon>
        <taxon>ecological metagenomes</taxon>
    </lineage>
</organism>
<name>A0A0F8YN47_9ZZZZ</name>
<dbReference type="InterPro" id="IPR001322">
    <property type="entry name" value="Lamin_tail_dom"/>
</dbReference>
<comment type="caution">
    <text evidence="2">The sequence shown here is derived from an EMBL/GenBank/DDBJ whole genome shotgun (WGS) entry which is preliminary data.</text>
</comment>
<sequence length="391" mass="42330">DTDGEGFYLFDTVANSQTLLDSIEFGRQIPDLSIGRIGHDAAWALTQPTFGQANTAQRTGDPAKLKINEWLADGRMFLADDFIELYNPDPLPVPLGGMFITDDPVGQPDKHMIPPLSFVGSTGYAVFVPDDNADNAGSHLAFKLSVDQELIGLYDTQLREIDKIIYYSQTTDISQGRSPDGERDFEFFTLPTPGVANLPMPGLIDLLDGLRVSELMYHPAGDEELEFVELINVGAGTLDLTGVRLTDAVGFTFPAMMLPPGQRVVVVRDLRSFYSYYGSGINVAGQYSGNLSDGGEDFVVQLPDPLDAAIQRFDFDDDWYPTTDGGGFALSIIDPTADLTAWDEAASWQVGPVGGSPGHSDIEPPVNGVVISEVLSHTDAPSVDAIELYNP</sequence>
<dbReference type="SUPFAM" id="SSF74853">
    <property type="entry name" value="Lamin A/C globular tail domain"/>
    <property type="match status" value="1"/>
</dbReference>
<protein>
    <recommendedName>
        <fullName evidence="1">LTD domain-containing protein</fullName>
    </recommendedName>
</protein>
<gene>
    <name evidence="2" type="ORF">LCGC14_2876480</name>
</gene>
<feature type="domain" description="LTD" evidence="1">
    <location>
        <begin position="192"/>
        <end position="354"/>
    </location>
</feature>
<dbReference type="PROSITE" id="PS51841">
    <property type="entry name" value="LTD"/>
    <property type="match status" value="1"/>
</dbReference>